<evidence type="ECO:0000256" key="11">
    <source>
        <dbReference type="ARBA" id="ARBA00049338"/>
    </source>
</evidence>
<evidence type="ECO:0000256" key="8">
    <source>
        <dbReference type="ARBA" id="ARBA00023065"/>
    </source>
</evidence>
<dbReference type="EC" id="7.2.2.21" evidence="10"/>
<dbReference type="SFLD" id="SFLDF00027">
    <property type="entry name" value="p-type_atpase"/>
    <property type="match status" value="1"/>
</dbReference>
<dbReference type="InterPro" id="IPR018303">
    <property type="entry name" value="ATPase_P-typ_P_site"/>
</dbReference>
<feature type="transmembrane region" description="Helical" evidence="12">
    <location>
        <begin position="65"/>
        <end position="83"/>
    </location>
</feature>
<protein>
    <recommendedName>
        <fullName evidence="10">Cd(2+)-exporting ATPase</fullName>
        <ecNumber evidence="10">7.2.2.21</ecNumber>
    </recommendedName>
</protein>
<dbReference type="InterPro" id="IPR023298">
    <property type="entry name" value="ATPase_P-typ_TM_dom_sf"/>
</dbReference>
<evidence type="ECO:0000256" key="2">
    <source>
        <dbReference type="ARBA" id="ARBA00006024"/>
    </source>
</evidence>
<feature type="transmembrane region" description="Helical" evidence="12">
    <location>
        <begin position="599"/>
        <end position="616"/>
    </location>
</feature>
<evidence type="ECO:0000256" key="5">
    <source>
        <dbReference type="ARBA" id="ARBA00022723"/>
    </source>
</evidence>
<evidence type="ECO:0000313" key="14">
    <source>
        <dbReference type="EMBL" id="GAX03717.1"/>
    </source>
</evidence>
<comment type="catalytic activity">
    <reaction evidence="11">
        <text>Cd(2+)(in) + ATP + H2O = Cd(2+)(out) + ADP + phosphate + H(+)</text>
        <dbReference type="Rhea" id="RHEA:12132"/>
        <dbReference type="ChEBI" id="CHEBI:15377"/>
        <dbReference type="ChEBI" id="CHEBI:15378"/>
        <dbReference type="ChEBI" id="CHEBI:30616"/>
        <dbReference type="ChEBI" id="CHEBI:43474"/>
        <dbReference type="ChEBI" id="CHEBI:48775"/>
        <dbReference type="ChEBI" id="CHEBI:456216"/>
        <dbReference type="EC" id="7.2.2.21"/>
    </reaction>
</comment>
<keyword evidence="8" id="KW-0813">Transport</keyword>
<organism evidence="14 15">
    <name type="scientific">Secundilactobacillus pentosiphilus</name>
    <dbReference type="NCBI Taxonomy" id="1714682"/>
    <lineage>
        <taxon>Bacteria</taxon>
        <taxon>Bacillati</taxon>
        <taxon>Bacillota</taxon>
        <taxon>Bacilli</taxon>
        <taxon>Lactobacillales</taxon>
        <taxon>Lactobacillaceae</taxon>
        <taxon>Secundilactobacillus</taxon>
    </lineage>
</organism>
<dbReference type="InterPro" id="IPR001757">
    <property type="entry name" value="P_typ_ATPase"/>
</dbReference>
<dbReference type="Gene3D" id="3.40.1110.10">
    <property type="entry name" value="Calcium-transporting ATPase, cytoplasmic domain N"/>
    <property type="match status" value="1"/>
</dbReference>
<dbReference type="NCBIfam" id="TIGR01525">
    <property type="entry name" value="ATPase-IB_hvy"/>
    <property type="match status" value="1"/>
</dbReference>
<feature type="transmembrane region" description="Helical" evidence="12">
    <location>
        <begin position="12"/>
        <end position="32"/>
    </location>
</feature>
<dbReference type="PANTHER" id="PTHR48085">
    <property type="entry name" value="CADMIUM/ZINC-TRANSPORTING ATPASE HMA2-RELATED"/>
    <property type="match status" value="1"/>
</dbReference>
<accession>A0A1Z5IPN4</accession>
<dbReference type="InterPro" id="IPR059000">
    <property type="entry name" value="ATPase_P-type_domA"/>
</dbReference>
<evidence type="ECO:0000256" key="10">
    <source>
        <dbReference type="ARBA" id="ARBA00039103"/>
    </source>
</evidence>
<evidence type="ECO:0000256" key="3">
    <source>
        <dbReference type="ARBA" id="ARBA00022539"/>
    </source>
</evidence>
<dbReference type="Pfam" id="PF00122">
    <property type="entry name" value="E1-E2_ATPase"/>
    <property type="match status" value="1"/>
</dbReference>
<dbReference type="SFLD" id="SFLDG00002">
    <property type="entry name" value="C1.7:_P-type_atpase_like"/>
    <property type="match status" value="1"/>
</dbReference>
<dbReference type="PROSITE" id="PS01229">
    <property type="entry name" value="COF_2"/>
    <property type="match status" value="1"/>
</dbReference>
<dbReference type="FunFam" id="2.70.150.10:FF:000002">
    <property type="entry name" value="Copper-transporting ATPase 1, putative"/>
    <property type="match status" value="1"/>
</dbReference>
<keyword evidence="12" id="KW-1003">Cell membrane</keyword>
<dbReference type="Gene3D" id="3.40.50.1000">
    <property type="entry name" value="HAD superfamily/HAD-like"/>
    <property type="match status" value="1"/>
</dbReference>
<evidence type="ECO:0000259" key="13">
    <source>
        <dbReference type="Pfam" id="PF00122"/>
    </source>
</evidence>
<dbReference type="CDD" id="cd02079">
    <property type="entry name" value="P-type_ATPase_HM"/>
    <property type="match status" value="1"/>
</dbReference>
<keyword evidence="8" id="KW-0406">Ion transport</keyword>
<dbReference type="InterPro" id="IPR023299">
    <property type="entry name" value="ATPase_P-typ_cyto_dom_N"/>
</dbReference>
<dbReference type="EMBL" id="BCMH01000008">
    <property type="protein sequence ID" value="GAX03717.1"/>
    <property type="molecule type" value="Genomic_DNA"/>
</dbReference>
<keyword evidence="4 12" id="KW-0812">Transmembrane</keyword>
<dbReference type="AlphaFoldDB" id="A0A1Z5IPN4"/>
<dbReference type="GO" id="GO:0008551">
    <property type="term" value="F:P-type cadmium transporter activity"/>
    <property type="evidence" value="ECO:0007669"/>
    <property type="project" value="UniProtKB-EC"/>
</dbReference>
<dbReference type="InterPro" id="IPR051014">
    <property type="entry name" value="Cation_Transport_ATPase_IB"/>
</dbReference>
<evidence type="ECO:0000313" key="15">
    <source>
        <dbReference type="Proteomes" id="UP000198430"/>
    </source>
</evidence>
<dbReference type="InterPro" id="IPR044492">
    <property type="entry name" value="P_typ_ATPase_HD_dom"/>
</dbReference>
<dbReference type="SFLD" id="SFLDS00003">
    <property type="entry name" value="Haloacid_Dehalogenase"/>
    <property type="match status" value="1"/>
</dbReference>
<feature type="transmembrane region" description="Helical" evidence="12">
    <location>
        <begin position="38"/>
        <end position="58"/>
    </location>
</feature>
<dbReference type="InterPro" id="IPR036412">
    <property type="entry name" value="HAD-like_sf"/>
</dbReference>
<keyword evidence="5 12" id="KW-0479">Metal-binding</keyword>
<keyword evidence="6" id="KW-1278">Translocase</keyword>
<reference evidence="14 15" key="1">
    <citation type="submission" date="2015-11" db="EMBL/GenBank/DDBJ databases">
        <title>Draft genome sequences of new species of the genus Lactobacillus isolated from orchardgrass silage.</title>
        <authorList>
            <person name="Tohno M."/>
            <person name="Tanizawa Y."/>
            <person name="Arita M."/>
        </authorList>
    </citation>
    <scope>NUCLEOTIDE SEQUENCE [LARGE SCALE GENOMIC DNA]</scope>
    <source>
        <strain evidence="14 15">IWT140</strain>
    </source>
</reference>
<dbReference type="PRINTS" id="PR00120">
    <property type="entry name" value="HATPASE"/>
</dbReference>
<comment type="similarity">
    <text evidence="2 12">Belongs to the cation transport ATPase (P-type) (TC 3.A.3) family. Type IB subfamily.</text>
</comment>
<evidence type="ECO:0000256" key="7">
    <source>
        <dbReference type="ARBA" id="ARBA00022989"/>
    </source>
</evidence>
<dbReference type="GO" id="GO:0005524">
    <property type="term" value="F:ATP binding"/>
    <property type="evidence" value="ECO:0007669"/>
    <property type="project" value="UniProtKB-UniRule"/>
</dbReference>
<keyword evidence="3" id="KW-0104">Cadmium</keyword>
<comment type="subcellular location">
    <subcellularLocation>
        <location evidence="1">Cell membrane</location>
        <topology evidence="1">Multi-pass membrane protein</topology>
    </subcellularLocation>
</comment>
<feature type="domain" description="P-type ATPase A" evidence="13">
    <location>
        <begin position="119"/>
        <end position="220"/>
    </location>
</feature>
<dbReference type="GO" id="GO:0016887">
    <property type="term" value="F:ATP hydrolysis activity"/>
    <property type="evidence" value="ECO:0007669"/>
    <property type="project" value="InterPro"/>
</dbReference>
<sequence>MKFQRYIQKHQNQITLASAILIALGFAGKYLLNSTVVYDWAFILASIIAAVPIMIHAYQSLRVKVISIELLVSIAVVGAFIIGEYNESAIVTFLFLFGSYLEQRTLSKTRQSIKSLTQMAPETAIILHDDGSQEEVDIDDVDEGDHIMVKTGASVPVDGNIVSGSGYLDESVITGESKAVAKTTGDAVYSGSILGNGTLTVEATKVGEDTTFGKIIELVEDAQDAKSPAESFIDKFAQYYTPAVLIIATLVYIFTRDFPTAITVLVLGCPGALVIGAPVSNVAGIGNGAKRGILLKGGAVMDDFAKVDTFVFDKTGTLTLGNTAVSAVKNYADDTNEALALVARAERLSDHPLGKAITDYAAQKKVSFEQLDVADNDTVKGQGLTATIDGHRVLVGNLKMMSANDVALTDTQQTDLTDVQHTGSSVVMVAVDGALKLILGVSDTIRPGIKAQLQALRDHGAKHLVMLTGDNKITAQYVAEQIGLDEVHAELLPEEKVDYIKKFKDQGRTVAFVGDGINDSPAIATAQIGIAMGSGTDVAIETSDVVLMQSSFEALVHAYSLSKKTVINTKENIAIAIGVVIFLLIGLILGFIYMASGMFVHEASILVVIFNAMRLISYGKMPTQAQQAATQKTSAHLI</sequence>
<evidence type="ECO:0000256" key="6">
    <source>
        <dbReference type="ARBA" id="ARBA00022967"/>
    </source>
</evidence>
<dbReference type="SUPFAM" id="SSF81653">
    <property type="entry name" value="Calcium ATPase, transduction domain A"/>
    <property type="match status" value="1"/>
</dbReference>
<dbReference type="InterPro" id="IPR027256">
    <property type="entry name" value="P-typ_ATPase_IB"/>
</dbReference>
<dbReference type="Gene3D" id="2.70.150.10">
    <property type="entry name" value="Calcium-transporting ATPase, cytoplasmic transduction domain A"/>
    <property type="match status" value="1"/>
</dbReference>
<proteinExistence type="inferred from homology"/>
<dbReference type="PANTHER" id="PTHR48085:SF5">
    <property type="entry name" value="CADMIUM_ZINC-TRANSPORTING ATPASE HMA4-RELATED"/>
    <property type="match status" value="1"/>
</dbReference>
<evidence type="ECO:0000256" key="9">
    <source>
        <dbReference type="ARBA" id="ARBA00023136"/>
    </source>
</evidence>
<evidence type="ECO:0000256" key="4">
    <source>
        <dbReference type="ARBA" id="ARBA00022692"/>
    </source>
</evidence>
<feature type="transmembrane region" description="Helical" evidence="12">
    <location>
        <begin position="89"/>
        <end position="106"/>
    </location>
</feature>
<dbReference type="Proteomes" id="UP000198430">
    <property type="component" value="Unassembled WGS sequence"/>
</dbReference>
<keyword evidence="9 12" id="KW-0472">Membrane</keyword>
<dbReference type="Pfam" id="PF00702">
    <property type="entry name" value="Hydrolase"/>
    <property type="match status" value="1"/>
</dbReference>
<evidence type="ECO:0000256" key="1">
    <source>
        <dbReference type="ARBA" id="ARBA00004651"/>
    </source>
</evidence>
<dbReference type="InterPro" id="IPR023214">
    <property type="entry name" value="HAD_sf"/>
</dbReference>
<keyword evidence="7 12" id="KW-1133">Transmembrane helix</keyword>
<comment type="caution">
    <text evidence="14">The sequence shown here is derived from an EMBL/GenBank/DDBJ whole genome shotgun (WGS) entry which is preliminary data.</text>
</comment>
<feature type="transmembrane region" description="Helical" evidence="12">
    <location>
        <begin position="573"/>
        <end position="593"/>
    </location>
</feature>
<keyword evidence="12" id="KW-0067">ATP-binding</keyword>
<dbReference type="InterPro" id="IPR008250">
    <property type="entry name" value="ATPase_P-typ_transduc_dom_A_sf"/>
</dbReference>
<dbReference type="PRINTS" id="PR00119">
    <property type="entry name" value="CATATPASE"/>
</dbReference>
<feature type="transmembrane region" description="Helical" evidence="12">
    <location>
        <begin position="261"/>
        <end position="286"/>
    </location>
</feature>
<dbReference type="NCBIfam" id="TIGR01494">
    <property type="entry name" value="ATPase_P-type"/>
    <property type="match status" value="1"/>
</dbReference>
<dbReference type="SUPFAM" id="SSF56784">
    <property type="entry name" value="HAD-like"/>
    <property type="match status" value="1"/>
</dbReference>
<name>A0A1Z5IPN4_9LACO</name>
<gene>
    <name evidence="14" type="primary">zntA_3</name>
    <name evidence="14" type="ORF">IWT140_01342</name>
</gene>
<keyword evidence="15" id="KW-1185">Reference proteome</keyword>
<evidence type="ECO:0000256" key="12">
    <source>
        <dbReference type="RuleBase" id="RU362081"/>
    </source>
</evidence>
<dbReference type="RefSeq" id="WP_089088680.1">
    <property type="nucleotide sequence ID" value="NZ_BCMH01000008.1"/>
</dbReference>
<dbReference type="GO" id="GO:0005886">
    <property type="term" value="C:plasma membrane"/>
    <property type="evidence" value="ECO:0007669"/>
    <property type="project" value="UniProtKB-SubCell"/>
</dbReference>
<dbReference type="SUPFAM" id="SSF81665">
    <property type="entry name" value="Calcium ATPase, transmembrane domain M"/>
    <property type="match status" value="1"/>
</dbReference>
<keyword evidence="12" id="KW-0547">Nucleotide-binding</keyword>
<dbReference type="PROSITE" id="PS00154">
    <property type="entry name" value="ATPASE_E1_E2"/>
    <property type="match status" value="1"/>
</dbReference>
<feature type="transmembrane region" description="Helical" evidence="12">
    <location>
        <begin position="236"/>
        <end position="255"/>
    </location>
</feature>
<dbReference type="GO" id="GO:0046872">
    <property type="term" value="F:metal ion binding"/>
    <property type="evidence" value="ECO:0007669"/>
    <property type="project" value="UniProtKB-KW"/>
</dbReference>